<dbReference type="InterPro" id="IPR029063">
    <property type="entry name" value="SAM-dependent_MTases_sf"/>
</dbReference>
<dbReference type="InterPro" id="IPR025714">
    <property type="entry name" value="Methyltranfer_dom"/>
</dbReference>
<dbReference type="RefSeq" id="WP_194702821.1">
    <property type="nucleotide sequence ID" value="NZ_JADKNH010000009.1"/>
</dbReference>
<evidence type="ECO:0000313" key="2">
    <source>
        <dbReference type="EMBL" id="MBF4694591.1"/>
    </source>
</evidence>
<dbReference type="SUPFAM" id="SSF53335">
    <property type="entry name" value="S-adenosyl-L-methionine-dependent methyltransferases"/>
    <property type="match status" value="1"/>
</dbReference>
<proteinExistence type="predicted"/>
<dbReference type="Pfam" id="PF13847">
    <property type="entry name" value="Methyltransf_31"/>
    <property type="match status" value="1"/>
</dbReference>
<keyword evidence="3" id="KW-1185">Reference proteome</keyword>
<keyword evidence="2" id="KW-0489">Methyltransferase</keyword>
<reference evidence="2 3" key="1">
    <citation type="submission" date="2020-11" db="EMBL/GenBank/DDBJ databases">
        <title>Fusibacter basophilias sp. nov.</title>
        <authorList>
            <person name="Qiu D."/>
        </authorList>
    </citation>
    <scope>NUCLEOTIDE SEQUENCE [LARGE SCALE GENOMIC DNA]</scope>
    <source>
        <strain evidence="2 3">Q10-2</strain>
    </source>
</reference>
<keyword evidence="2" id="KW-0808">Transferase</keyword>
<dbReference type="GO" id="GO:0008168">
    <property type="term" value="F:methyltransferase activity"/>
    <property type="evidence" value="ECO:0007669"/>
    <property type="project" value="UniProtKB-KW"/>
</dbReference>
<dbReference type="GO" id="GO:0032259">
    <property type="term" value="P:methylation"/>
    <property type="evidence" value="ECO:0007669"/>
    <property type="project" value="UniProtKB-KW"/>
</dbReference>
<dbReference type="EMBL" id="JADKNH010000009">
    <property type="protein sequence ID" value="MBF4694591.1"/>
    <property type="molecule type" value="Genomic_DNA"/>
</dbReference>
<dbReference type="Gene3D" id="3.40.50.150">
    <property type="entry name" value="Vaccinia Virus protein VP39"/>
    <property type="match status" value="1"/>
</dbReference>
<accession>A0ABR9ZXB7</accession>
<dbReference type="Proteomes" id="UP000614200">
    <property type="component" value="Unassembled WGS sequence"/>
</dbReference>
<name>A0ABR9ZXB7_9FIRM</name>
<protein>
    <submittedName>
        <fullName evidence="2">Methyltransferase domain-containing protein</fullName>
    </submittedName>
</protein>
<evidence type="ECO:0000259" key="1">
    <source>
        <dbReference type="Pfam" id="PF13847"/>
    </source>
</evidence>
<comment type="caution">
    <text evidence="2">The sequence shown here is derived from an EMBL/GenBank/DDBJ whole genome shotgun (WGS) entry which is preliminary data.</text>
</comment>
<sequence length="168" mass="19716">MIIKRMRTLSPDNFTPTDIILEWKNKGISIYQGALKAHDFKNSGNILDIESESIDKVIIDDTLNNEHDPERIIVEAKRVLHKNGRLFLSFYNFEDQKPFASWLNSLKVKYLMKQEIPFRWSLDYIANIIEKNDLLIDRNIVVKAHQPSLVYFEIIKLDNDILKKVSNL</sequence>
<evidence type="ECO:0000313" key="3">
    <source>
        <dbReference type="Proteomes" id="UP000614200"/>
    </source>
</evidence>
<feature type="domain" description="Methyltransferase" evidence="1">
    <location>
        <begin position="44"/>
        <end position="98"/>
    </location>
</feature>
<gene>
    <name evidence="2" type="ORF">ISU02_15880</name>
</gene>
<organism evidence="2 3">
    <name type="scientific">Fusibacter ferrireducens</name>
    <dbReference type="NCBI Taxonomy" id="2785058"/>
    <lineage>
        <taxon>Bacteria</taxon>
        <taxon>Bacillati</taxon>
        <taxon>Bacillota</taxon>
        <taxon>Clostridia</taxon>
        <taxon>Eubacteriales</taxon>
        <taxon>Eubacteriales Family XII. Incertae Sedis</taxon>
        <taxon>Fusibacter</taxon>
    </lineage>
</organism>